<feature type="binding site" evidence="7">
    <location>
        <position position="165"/>
    </location>
    <ligand>
        <name>3-phosphoshikimate</name>
        <dbReference type="ChEBI" id="CHEBI:145989"/>
    </ligand>
</feature>
<feature type="binding site" evidence="7">
    <location>
        <position position="167"/>
    </location>
    <ligand>
        <name>phosphoenolpyruvate</name>
        <dbReference type="ChEBI" id="CHEBI:58702"/>
    </ligand>
</feature>
<gene>
    <name evidence="7 9" type="primary">aroA</name>
    <name evidence="9" type="ORF">KDK92_01505</name>
</gene>
<evidence type="ECO:0000259" key="8">
    <source>
        <dbReference type="Pfam" id="PF00275"/>
    </source>
</evidence>
<dbReference type="Pfam" id="PF00275">
    <property type="entry name" value="EPSP_synthase"/>
    <property type="match status" value="1"/>
</dbReference>
<reference evidence="9" key="2">
    <citation type="submission" date="2021-04" db="EMBL/GenBank/DDBJ databases">
        <authorList>
            <person name="Dong X."/>
        </authorList>
    </citation>
    <scope>NUCLEOTIDE SEQUENCE</scope>
    <source>
        <strain evidence="9">ZWT</strain>
    </source>
</reference>
<dbReference type="PANTHER" id="PTHR21090">
    <property type="entry name" value="AROM/DEHYDROQUINATE SYNTHASE"/>
    <property type="match status" value="1"/>
</dbReference>
<dbReference type="Proteomes" id="UP001056429">
    <property type="component" value="Unassembled WGS sequence"/>
</dbReference>
<feature type="binding site" evidence="7">
    <location>
        <position position="307"/>
    </location>
    <ligand>
        <name>3-phosphoshikimate</name>
        <dbReference type="ChEBI" id="CHEBI:145989"/>
    </ligand>
</feature>
<feature type="binding site" evidence="7">
    <location>
        <position position="166"/>
    </location>
    <ligand>
        <name>3-phosphoshikimate</name>
        <dbReference type="ChEBI" id="CHEBI:145989"/>
    </ligand>
</feature>
<dbReference type="EMBL" id="JAGSOJ010000001">
    <property type="protein sequence ID" value="MCM1988401.1"/>
    <property type="molecule type" value="Genomic_DNA"/>
</dbReference>
<feature type="binding site" evidence="7">
    <location>
        <position position="26"/>
    </location>
    <ligand>
        <name>3-phosphoshikimate</name>
        <dbReference type="ChEBI" id="CHEBI:145989"/>
    </ligand>
</feature>
<comment type="subcellular location">
    <subcellularLocation>
        <location evidence="7">Cytoplasm</location>
    </subcellularLocation>
</comment>
<dbReference type="PROSITE" id="PS00885">
    <property type="entry name" value="EPSP_SYNTHASE_2"/>
    <property type="match status" value="1"/>
</dbReference>
<feature type="binding site" evidence="7">
    <location>
        <position position="122"/>
    </location>
    <ligand>
        <name>phosphoenolpyruvate</name>
        <dbReference type="ChEBI" id="CHEBI:58702"/>
    </ligand>
</feature>
<feature type="binding site" evidence="7">
    <location>
        <position position="406"/>
    </location>
    <ligand>
        <name>phosphoenolpyruvate</name>
        <dbReference type="ChEBI" id="CHEBI:58702"/>
    </ligand>
</feature>
<feature type="binding site" evidence="7">
    <location>
        <position position="380"/>
    </location>
    <ligand>
        <name>phosphoenolpyruvate</name>
        <dbReference type="ChEBI" id="CHEBI:58702"/>
    </ligand>
</feature>
<feature type="binding site" evidence="7">
    <location>
        <position position="94"/>
    </location>
    <ligand>
        <name>phosphoenolpyruvate</name>
        <dbReference type="ChEBI" id="CHEBI:58702"/>
    </ligand>
</feature>
<proteinExistence type="inferred from homology"/>
<keyword evidence="10" id="KW-1185">Reference proteome</keyword>
<keyword evidence="7" id="KW-0963">Cytoplasm</keyword>
<evidence type="ECO:0000256" key="7">
    <source>
        <dbReference type="HAMAP-Rule" id="MF_00210"/>
    </source>
</evidence>
<feature type="binding site" evidence="7">
    <location>
        <position position="338"/>
    </location>
    <ligand>
        <name>phosphoenolpyruvate</name>
        <dbReference type="ChEBI" id="CHEBI:58702"/>
    </ligand>
</feature>
<comment type="pathway">
    <text evidence="1 7">Metabolic intermediate biosynthesis; chorismate biosynthesis; chorismate from D-erythrose 4-phosphate and phosphoenolpyruvate: step 6/7.</text>
</comment>
<name>A0A9J6NWX0_9CLOT</name>
<comment type="subunit">
    <text evidence="7">Monomer.</text>
</comment>
<comment type="function">
    <text evidence="7">Catalyzes the transfer of the enolpyruvyl moiety of phosphoenolpyruvate (PEP) to the 5-hydroxyl of shikimate-3-phosphate (S3P) to produce enolpyruvyl shikimate-3-phosphate and inorganic phosphate.</text>
</comment>
<dbReference type="InterPro" id="IPR006264">
    <property type="entry name" value="EPSP_synthase"/>
</dbReference>
<dbReference type="GO" id="GO:0009423">
    <property type="term" value="P:chorismate biosynthetic process"/>
    <property type="evidence" value="ECO:0007669"/>
    <property type="project" value="UniProtKB-UniRule"/>
</dbReference>
<feature type="binding site" evidence="7">
    <location>
        <position position="334"/>
    </location>
    <ligand>
        <name>3-phosphoshikimate</name>
        <dbReference type="ChEBI" id="CHEBI:145989"/>
    </ligand>
</feature>
<comment type="similarity">
    <text evidence="2 7">Belongs to the EPSP synthase family.</text>
</comment>
<evidence type="ECO:0000256" key="1">
    <source>
        <dbReference type="ARBA" id="ARBA00004811"/>
    </source>
</evidence>
<dbReference type="InterPro" id="IPR013792">
    <property type="entry name" value="RNA3'P_cycl/enolpyr_Trfase_a/b"/>
</dbReference>
<dbReference type="GO" id="GO:0009073">
    <property type="term" value="P:aromatic amino acid family biosynthetic process"/>
    <property type="evidence" value="ECO:0007669"/>
    <property type="project" value="UniProtKB-KW"/>
</dbReference>
<evidence type="ECO:0000313" key="10">
    <source>
        <dbReference type="Proteomes" id="UP001056429"/>
    </source>
</evidence>
<reference evidence="9" key="1">
    <citation type="journal article" date="2021" name="mSystems">
        <title>Bacteria and Archaea Synergistically Convert Glycine Betaine to Biogenic Methane in the Formosa Cold Seep of the South China Sea.</title>
        <authorList>
            <person name="Li L."/>
            <person name="Zhang W."/>
            <person name="Zhang S."/>
            <person name="Song L."/>
            <person name="Sun Q."/>
            <person name="Zhang H."/>
            <person name="Xiang H."/>
            <person name="Dong X."/>
        </authorList>
    </citation>
    <scope>NUCLEOTIDE SEQUENCE</scope>
    <source>
        <strain evidence="9">ZWT</strain>
    </source>
</reference>
<dbReference type="InterPro" id="IPR001986">
    <property type="entry name" value="Enolpyruvate_Tfrase_dom"/>
</dbReference>
<feature type="binding site" evidence="7">
    <location>
        <position position="167"/>
    </location>
    <ligand>
        <name>3-phosphoshikimate</name>
        <dbReference type="ChEBI" id="CHEBI:145989"/>
    </ligand>
</feature>
<feature type="binding site" evidence="7">
    <location>
        <position position="21"/>
    </location>
    <ligand>
        <name>phosphoenolpyruvate</name>
        <dbReference type="ChEBI" id="CHEBI:58702"/>
    </ligand>
</feature>
<dbReference type="InterPro" id="IPR036968">
    <property type="entry name" value="Enolpyruvate_Tfrase_sf"/>
</dbReference>
<sequence length="431" mass="47952">MIALKIQNKKLNGEVLVPPSKSDAHRAIICASLSKGKSEIFNVDISKDILSTIEGMRKLGAKINILEDNKYYKLEIEGFKNNNENSEITCRESGSTLRFLIPIALVINNGGKFTGEGKLIERPLGVYYDIFNKMGIKFENRDGKLPLDLKGNLKSGEYCLRGDVSSQFITGLMFALPLIEGDSVIKVTTELQSKGYVNLTIKVLKDFGVEVINKDYKEFIIKGKQKYSGRKYFVEGDYSQSAFWIAGGILGEKIRMKSLSRDSVQGDKIIEEIVKDMNGNIKNIEGDIVVEESKTIGTTIDVSECPDLAPILTVLGAVSEGTTRIINGERLRMKESDRLTSITSELKKLGANIEEGYDNLTIKGVKYLNGGVVDSWNDHRIAMALAIASAKCKEPLILTGWKSVEKSYPKFWEDYRSLGGEAFEWKLGKEL</sequence>
<comment type="caution">
    <text evidence="9">The sequence shown here is derived from an EMBL/GenBank/DDBJ whole genome shotgun (WGS) entry which is preliminary data.</text>
</comment>
<evidence type="ECO:0000256" key="2">
    <source>
        <dbReference type="ARBA" id="ARBA00009948"/>
    </source>
</evidence>
<keyword evidence="5 7" id="KW-0057">Aromatic amino acid biosynthesis</keyword>
<feature type="binding site" evidence="7">
    <location>
        <position position="21"/>
    </location>
    <ligand>
        <name>3-phosphoshikimate</name>
        <dbReference type="ChEBI" id="CHEBI:145989"/>
    </ligand>
</feature>
<evidence type="ECO:0000313" key="9">
    <source>
        <dbReference type="EMBL" id="MCM1988401.1"/>
    </source>
</evidence>
<comment type="caution">
    <text evidence="7">Lacks conserved residue(s) required for the propagation of feature annotation.</text>
</comment>
<dbReference type="AlphaFoldDB" id="A0A9J6NWX0"/>
<evidence type="ECO:0000256" key="4">
    <source>
        <dbReference type="ARBA" id="ARBA00022679"/>
    </source>
</evidence>
<dbReference type="InterPro" id="IPR023193">
    <property type="entry name" value="EPSP_synthase_CS"/>
</dbReference>
<evidence type="ECO:0000256" key="5">
    <source>
        <dbReference type="ARBA" id="ARBA00023141"/>
    </source>
</evidence>
<evidence type="ECO:0000256" key="6">
    <source>
        <dbReference type="ARBA" id="ARBA00044633"/>
    </source>
</evidence>
<dbReference type="GO" id="GO:0008652">
    <property type="term" value="P:amino acid biosynthetic process"/>
    <property type="evidence" value="ECO:0007669"/>
    <property type="project" value="UniProtKB-KW"/>
</dbReference>
<accession>A0A9J6NWX0</accession>
<protein>
    <recommendedName>
        <fullName evidence="7">3-phosphoshikimate 1-carboxyvinyltransferase</fullName>
        <ecNumber evidence="7">2.5.1.19</ecNumber>
    </recommendedName>
    <alternativeName>
        <fullName evidence="7">5-enolpyruvylshikimate-3-phosphate synthase</fullName>
        <shortName evidence="7">EPSP synthase</shortName>
        <shortName evidence="7">EPSPS</shortName>
    </alternativeName>
</protein>
<dbReference type="PANTHER" id="PTHR21090:SF5">
    <property type="entry name" value="PENTAFUNCTIONAL AROM POLYPEPTIDE"/>
    <property type="match status" value="1"/>
</dbReference>
<feature type="binding site" evidence="7">
    <location>
        <position position="22"/>
    </location>
    <ligand>
        <name>3-phosphoshikimate</name>
        <dbReference type="ChEBI" id="CHEBI:145989"/>
    </ligand>
</feature>
<keyword evidence="3 7" id="KW-0028">Amino-acid biosynthesis</keyword>
<dbReference type="RefSeq" id="WP_250857270.1">
    <property type="nucleotide sequence ID" value="NZ_JAGSOJ010000001.1"/>
</dbReference>
<keyword evidence="4 7" id="KW-0808">Transferase</keyword>
<dbReference type="NCBIfam" id="TIGR01356">
    <property type="entry name" value="aroA"/>
    <property type="match status" value="1"/>
</dbReference>
<dbReference type="HAMAP" id="MF_00210">
    <property type="entry name" value="EPSP_synth"/>
    <property type="match status" value="1"/>
</dbReference>
<feature type="active site" description="Proton acceptor" evidence="7">
    <location>
        <position position="307"/>
    </location>
</feature>
<dbReference type="GO" id="GO:0003866">
    <property type="term" value="F:3-phosphoshikimate 1-carboxyvinyltransferase activity"/>
    <property type="evidence" value="ECO:0007669"/>
    <property type="project" value="UniProtKB-UniRule"/>
</dbReference>
<evidence type="ECO:0000256" key="3">
    <source>
        <dbReference type="ARBA" id="ARBA00022605"/>
    </source>
</evidence>
<comment type="catalytic activity">
    <reaction evidence="6">
        <text>3-phosphoshikimate + phosphoenolpyruvate = 5-O-(1-carboxyvinyl)-3-phosphoshikimate + phosphate</text>
        <dbReference type="Rhea" id="RHEA:21256"/>
        <dbReference type="ChEBI" id="CHEBI:43474"/>
        <dbReference type="ChEBI" id="CHEBI:57701"/>
        <dbReference type="ChEBI" id="CHEBI:58702"/>
        <dbReference type="ChEBI" id="CHEBI:145989"/>
        <dbReference type="EC" id="2.5.1.19"/>
    </reaction>
    <physiologicalReaction direction="left-to-right" evidence="6">
        <dbReference type="Rhea" id="RHEA:21257"/>
    </physiologicalReaction>
</comment>
<dbReference type="Gene3D" id="3.65.10.10">
    <property type="entry name" value="Enolpyruvate transferase domain"/>
    <property type="match status" value="2"/>
</dbReference>
<feature type="binding site" evidence="7">
    <location>
        <position position="193"/>
    </location>
    <ligand>
        <name>3-phosphoshikimate</name>
        <dbReference type="ChEBI" id="CHEBI:145989"/>
    </ligand>
</feature>
<dbReference type="SUPFAM" id="SSF55205">
    <property type="entry name" value="EPT/RTPC-like"/>
    <property type="match status" value="1"/>
</dbReference>
<dbReference type="CDD" id="cd01556">
    <property type="entry name" value="EPSP_synthase"/>
    <property type="match status" value="1"/>
</dbReference>
<dbReference type="GO" id="GO:0005737">
    <property type="term" value="C:cytoplasm"/>
    <property type="evidence" value="ECO:0007669"/>
    <property type="project" value="UniProtKB-SubCell"/>
</dbReference>
<dbReference type="EC" id="2.5.1.19" evidence="7"/>
<organism evidence="9 10">
    <name type="scientific">Oceanirhabdus seepicola</name>
    <dbReference type="NCBI Taxonomy" id="2828781"/>
    <lineage>
        <taxon>Bacteria</taxon>
        <taxon>Bacillati</taxon>
        <taxon>Bacillota</taxon>
        <taxon>Clostridia</taxon>
        <taxon>Eubacteriales</taxon>
        <taxon>Clostridiaceae</taxon>
        <taxon>Oceanirhabdus</taxon>
    </lineage>
</organism>
<dbReference type="PIRSF" id="PIRSF000505">
    <property type="entry name" value="EPSPS"/>
    <property type="match status" value="1"/>
</dbReference>
<feature type="domain" description="Enolpyruvate transferase" evidence="8">
    <location>
        <begin position="8"/>
        <end position="413"/>
    </location>
</feature>